<organism evidence="3 4">
    <name type="scientific">Paenibacillus chitinolyticus</name>
    <dbReference type="NCBI Taxonomy" id="79263"/>
    <lineage>
        <taxon>Bacteria</taxon>
        <taxon>Bacillati</taxon>
        <taxon>Bacillota</taxon>
        <taxon>Bacilli</taxon>
        <taxon>Bacillales</taxon>
        <taxon>Paenibacillaceae</taxon>
        <taxon>Paenibacillus</taxon>
    </lineage>
</organism>
<evidence type="ECO:0000256" key="1">
    <source>
        <dbReference type="SAM" id="Phobius"/>
    </source>
</evidence>
<dbReference type="OrthoDB" id="1651016at2"/>
<dbReference type="Pfam" id="PF06612">
    <property type="entry name" value="DUF1146"/>
    <property type="match status" value="1"/>
</dbReference>
<name>A0A410WQQ9_9BACL</name>
<feature type="transmembrane region" description="Helical" evidence="1">
    <location>
        <begin position="12"/>
        <end position="33"/>
    </location>
</feature>
<dbReference type="NCBIfam" id="TIGR02327">
    <property type="entry name" value="int_mem_ywzB"/>
    <property type="match status" value="1"/>
</dbReference>
<gene>
    <name evidence="2" type="ORF">M5X16_09885</name>
    <name evidence="3" type="ORF">PC41400_02510</name>
</gene>
<sequence>MSNMEELTTVVPQMPLINIVVYLVAVGLSWWALQQFRFDVLLKQPRSPAAKMLQVFMSIGLGYLVASFFLKYLEWSVGLNGIF</sequence>
<proteinExistence type="predicted"/>
<dbReference type="InterPro" id="IPR009526">
    <property type="entry name" value="DUF1146"/>
</dbReference>
<keyword evidence="1" id="KW-0472">Membrane</keyword>
<evidence type="ECO:0000313" key="2">
    <source>
        <dbReference type="EMBL" id="MCY9596085.1"/>
    </source>
</evidence>
<keyword evidence="1" id="KW-0812">Transmembrane</keyword>
<evidence type="ECO:0000313" key="3">
    <source>
        <dbReference type="EMBL" id="QAV16627.1"/>
    </source>
</evidence>
<dbReference type="AlphaFoldDB" id="A0A410WQQ9"/>
<dbReference type="GeneID" id="95373685"/>
<protein>
    <submittedName>
        <fullName evidence="3">DUF1146 domain-containing protein</fullName>
    </submittedName>
    <submittedName>
        <fullName evidence="2">DUF1146 family protein</fullName>
    </submittedName>
</protein>
<evidence type="ECO:0000313" key="5">
    <source>
        <dbReference type="Proteomes" id="UP001527202"/>
    </source>
</evidence>
<dbReference type="RefSeq" id="WP_042233847.1">
    <property type="nucleotide sequence ID" value="NZ_CP026520.1"/>
</dbReference>
<accession>A0A410WQQ9</accession>
<dbReference type="EMBL" id="JAMDMJ010000010">
    <property type="protein sequence ID" value="MCY9596085.1"/>
    <property type="molecule type" value="Genomic_DNA"/>
</dbReference>
<evidence type="ECO:0000313" key="4">
    <source>
        <dbReference type="Proteomes" id="UP000288943"/>
    </source>
</evidence>
<reference evidence="3 4" key="1">
    <citation type="submission" date="2018-01" db="EMBL/GenBank/DDBJ databases">
        <title>The whole genome sequencing and assembly of Paenibacillus chitinolyticus KCCM 41400 strain.</title>
        <authorList>
            <person name="Kim J.-Y."/>
            <person name="Park M.-K."/>
            <person name="Lee Y.-J."/>
            <person name="Yi H."/>
            <person name="Bahn Y.-S."/>
            <person name="Kim J.F."/>
            <person name="Lee D.-W."/>
        </authorList>
    </citation>
    <scope>NUCLEOTIDE SEQUENCE [LARGE SCALE GENOMIC DNA]</scope>
    <source>
        <strain evidence="3 4">KCCM 41400</strain>
    </source>
</reference>
<reference evidence="2 5" key="2">
    <citation type="submission" date="2022-05" db="EMBL/GenBank/DDBJ databases">
        <title>Genome Sequencing of Bee-Associated Microbes.</title>
        <authorList>
            <person name="Dunlap C."/>
        </authorList>
    </citation>
    <scope>NUCLEOTIDE SEQUENCE [LARGE SCALE GENOMIC DNA]</scope>
    <source>
        <strain evidence="2 5">NRRL B-23120</strain>
    </source>
</reference>
<feature type="transmembrane region" description="Helical" evidence="1">
    <location>
        <begin position="53"/>
        <end position="73"/>
    </location>
</feature>
<dbReference type="EMBL" id="CP026520">
    <property type="protein sequence ID" value="QAV16627.1"/>
    <property type="molecule type" value="Genomic_DNA"/>
</dbReference>
<dbReference type="KEGG" id="pchi:PC41400_02510"/>
<dbReference type="Proteomes" id="UP001527202">
    <property type="component" value="Unassembled WGS sequence"/>
</dbReference>
<keyword evidence="5" id="KW-1185">Reference proteome</keyword>
<dbReference type="Proteomes" id="UP000288943">
    <property type="component" value="Chromosome"/>
</dbReference>
<keyword evidence="1" id="KW-1133">Transmembrane helix</keyword>